<organism evidence="2 3">
    <name type="scientific">Clarias magur</name>
    <name type="common">Asian catfish</name>
    <name type="synonym">Macropteronotus magur</name>
    <dbReference type="NCBI Taxonomy" id="1594786"/>
    <lineage>
        <taxon>Eukaryota</taxon>
        <taxon>Metazoa</taxon>
        <taxon>Chordata</taxon>
        <taxon>Craniata</taxon>
        <taxon>Vertebrata</taxon>
        <taxon>Euteleostomi</taxon>
        <taxon>Actinopterygii</taxon>
        <taxon>Neopterygii</taxon>
        <taxon>Teleostei</taxon>
        <taxon>Ostariophysi</taxon>
        <taxon>Siluriformes</taxon>
        <taxon>Clariidae</taxon>
        <taxon>Clarias</taxon>
    </lineage>
</organism>
<name>A0A8J4U807_CLAMG</name>
<evidence type="ECO:0000256" key="1">
    <source>
        <dbReference type="SAM" id="SignalP"/>
    </source>
</evidence>
<dbReference type="EMBL" id="QNUK01000432">
    <property type="protein sequence ID" value="KAF5893472.1"/>
    <property type="molecule type" value="Genomic_DNA"/>
</dbReference>
<sequence>MKSSLLSVGAAAFFLAVFSQRVSGKDCVCKLNNLQRPFPMERLDSIRTGAFQCNKSITSTQVMEMDILMLGVQRRLEQLQESMSVLENEDDGDLYGAVSLRLIELELAEISVLMAKLNNTISSHKHLSESTATKLQNMTEGMQELEAFDLLHVASKQRENKRLTKDLTKCQLDLQATPEPPTPQA</sequence>
<gene>
    <name evidence="2" type="ORF">DAT39_016815</name>
</gene>
<feature type="non-terminal residue" evidence="2">
    <location>
        <position position="185"/>
    </location>
</feature>
<keyword evidence="1" id="KW-0732">Signal</keyword>
<evidence type="ECO:0000313" key="2">
    <source>
        <dbReference type="EMBL" id="KAF5893472.1"/>
    </source>
</evidence>
<proteinExistence type="predicted"/>
<accession>A0A8J4U807</accession>
<dbReference type="AlphaFoldDB" id="A0A8J4U807"/>
<dbReference type="Proteomes" id="UP000727407">
    <property type="component" value="Unassembled WGS sequence"/>
</dbReference>
<feature type="chain" id="PRO_5035185884" evidence="1">
    <location>
        <begin position="25"/>
        <end position="185"/>
    </location>
</feature>
<dbReference type="OrthoDB" id="8626508at2759"/>
<protein>
    <submittedName>
        <fullName evidence="2">Olfactomedin-4-like</fullName>
    </submittedName>
</protein>
<keyword evidence="3" id="KW-1185">Reference proteome</keyword>
<comment type="caution">
    <text evidence="2">The sequence shown here is derived from an EMBL/GenBank/DDBJ whole genome shotgun (WGS) entry which is preliminary data.</text>
</comment>
<evidence type="ECO:0000313" key="3">
    <source>
        <dbReference type="Proteomes" id="UP000727407"/>
    </source>
</evidence>
<feature type="signal peptide" evidence="1">
    <location>
        <begin position="1"/>
        <end position="24"/>
    </location>
</feature>
<reference evidence="2" key="1">
    <citation type="submission" date="2020-07" db="EMBL/GenBank/DDBJ databases">
        <title>Clarias magur genome sequencing, assembly and annotation.</title>
        <authorList>
            <person name="Kushwaha B."/>
            <person name="Kumar R."/>
            <person name="Das P."/>
            <person name="Joshi C.G."/>
            <person name="Kumar D."/>
            <person name="Nagpure N.S."/>
            <person name="Pandey M."/>
            <person name="Agarwal S."/>
            <person name="Srivastava S."/>
            <person name="Singh M."/>
            <person name="Sahoo L."/>
            <person name="Jayasankar P."/>
            <person name="Meher P.K."/>
            <person name="Koringa P.G."/>
            <person name="Iquebal M.A."/>
            <person name="Das S.P."/>
            <person name="Bit A."/>
            <person name="Patnaik S."/>
            <person name="Patel N."/>
            <person name="Shah T.M."/>
            <person name="Hinsu A."/>
            <person name="Jena J.K."/>
        </authorList>
    </citation>
    <scope>NUCLEOTIDE SEQUENCE</scope>
    <source>
        <strain evidence="2">CIFAMagur01</strain>
        <tissue evidence="2">Testis</tissue>
    </source>
</reference>